<dbReference type="Pfam" id="PF17189">
    <property type="entry name" value="Glyco_hydro_30C"/>
    <property type="match status" value="1"/>
</dbReference>
<feature type="transmembrane region" description="Helical" evidence="9">
    <location>
        <begin position="558"/>
        <end position="579"/>
    </location>
</feature>
<evidence type="ECO:0000256" key="2">
    <source>
        <dbReference type="ARBA" id="ARBA00005268"/>
    </source>
</evidence>
<organism evidence="11 12">
    <name type="scientific">Polarella glacialis</name>
    <name type="common">Dinoflagellate</name>
    <dbReference type="NCBI Taxonomy" id="89957"/>
    <lineage>
        <taxon>Eukaryota</taxon>
        <taxon>Sar</taxon>
        <taxon>Alveolata</taxon>
        <taxon>Dinophyceae</taxon>
        <taxon>Suessiales</taxon>
        <taxon>Suessiaceae</taxon>
        <taxon>Polarella</taxon>
    </lineage>
</organism>
<dbReference type="InterPro" id="IPR027417">
    <property type="entry name" value="P-loop_NTPase"/>
</dbReference>
<dbReference type="InterPro" id="IPR003593">
    <property type="entry name" value="AAA+_ATPase"/>
</dbReference>
<dbReference type="InterPro" id="IPR033453">
    <property type="entry name" value="Glyco_hydro_30_TIM-barrel"/>
</dbReference>
<dbReference type="InterPro" id="IPR005226">
    <property type="entry name" value="UPF0014_fam"/>
</dbReference>
<dbReference type="GO" id="GO:0007264">
    <property type="term" value="P:small GTPase-mediated signal transduction"/>
    <property type="evidence" value="ECO:0007669"/>
    <property type="project" value="InterPro"/>
</dbReference>
<comment type="caution">
    <text evidence="11">The sequence shown here is derived from an EMBL/GenBank/DDBJ whole genome shotgun (WGS) entry which is preliminary data.</text>
</comment>
<dbReference type="Pfam" id="PF03649">
    <property type="entry name" value="UPF0014"/>
    <property type="match status" value="1"/>
</dbReference>
<dbReference type="GO" id="GO:0005092">
    <property type="term" value="F:GDP-dissociation inhibitor activity"/>
    <property type="evidence" value="ECO:0007669"/>
    <property type="project" value="InterPro"/>
</dbReference>
<dbReference type="PANTHER" id="PTHR30028:SF0">
    <property type="entry name" value="PROTEIN ALUMINUM SENSITIVE 3"/>
    <property type="match status" value="1"/>
</dbReference>
<dbReference type="Proteomes" id="UP000654075">
    <property type="component" value="Unassembled WGS sequence"/>
</dbReference>
<dbReference type="GO" id="GO:0005524">
    <property type="term" value="F:ATP binding"/>
    <property type="evidence" value="ECO:0007669"/>
    <property type="project" value="UniProtKB-KW"/>
</dbReference>
<evidence type="ECO:0000256" key="6">
    <source>
        <dbReference type="ARBA" id="ARBA00022840"/>
    </source>
</evidence>
<dbReference type="PANTHER" id="PTHR30028">
    <property type="entry name" value="UPF0014 INNER MEMBRANE PROTEIN YBBM-RELATED"/>
    <property type="match status" value="1"/>
</dbReference>
<evidence type="ECO:0000313" key="11">
    <source>
        <dbReference type="EMBL" id="CAE8612480.1"/>
    </source>
</evidence>
<dbReference type="SMART" id="SM00382">
    <property type="entry name" value="AAA"/>
    <property type="match status" value="1"/>
</dbReference>
<dbReference type="EMBL" id="CAJNNV010025123">
    <property type="protein sequence ID" value="CAE8612480.1"/>
    <property type="molecule type" value="Genomic_DNA"/>
</dbReference>
<feature type="non-terminal residue" evidence="11">
    <location>
        <position position="1001"/>
    </location>
</feature>
<dbReference type="InterPro" id="IPR033452">
    <property type="entry name" value="GH30_C"/>
</dbReference>
<evidence type="ECO:0000256" key="7">
    <source>
        <dbReference type="ARBA" id="ARBA00022989"/>
    </source>
</evidence>
<dbReference type="OrthoDB" id="432685at2759"/>
<accession>A0A813FGM4</accession>
<name>A0A813FGM4_POLGL</name>
<evidence type="ECO:0000313" key="12">
    <source>
        <dbReference type="Proteomes" id="UP000654075"/>
    </source>
</evidence>
<dbReference type="SUPFAM" id="SSF52540">
    <property type="entry name" value="P-loop containing nucleoside triphosphate hydrolases"/>
    <property type="match status" value="1"/>
</dbReference>
<keyword evidence="5" id="KW-0547">Nucleotide-binding</keyword>
<dbReference type="Pfam" id="PF02055">
    <property type="entry name" value="Glyco_hydro_30"/>
    <property type="match status" value="1"/>
</dbReference>
<feature type="transmembrane region" description="Helical" evidence="9">
    <location>
        <begin position="591"/>
        <end position="611"/>
    </location>
</feature>
<dbReference type="InterPro" id="IPR036188">
    <property type="entry name" value="FAD/NAD-bd_sf"/>
</dbReference>
<evidence type="ECO:0000256" key="8">
    <source>
        <dbReference type="ARBA" id="ARBA00023136"/>
    </source>
</evidence>
<feature type="transmembrane region" description="Helical" evidence="9">
    <location>
        <begin position="528"/>
        <end position="546"/>
    </location>
</feature>
<feature type="transmembrane region" description="Helical" evidence="9">
    <location>
        <begin position="687"/>
        <end position="713"/>
    </location>
</feature>
<comment type="similarity">
    <text evidence="3">Belongs to the Rab GDI family.</text>
</comment>
<evidence type="ECO:0000256" key="5">
    <source>
        <dbReference type="ARBA" id="ARBA00022741"/>
    </source>
</evidence>
<dbReference type="InterPro" id="IPR003439">
    <property type="entry name" value="ABC_transporter-like_ATP-bd"/>
</dbReference>
<dbReference type="Gene3D" id="2.60.40.1180">
    <property type="entry name" value="Golgi alpha-mannosidase II"/>
    <property type="match status" value="1"/>
</dbReference>
<reference evidence="11" key="1">
    <citation type="submission" date="2021-02" db="EMBL/GenBank/DDBJ databases">
        <authorList>
            <person name="Dougan E. K."/>
            <person name="Rhodes N."/>
            <person name="Thang M."/>
            <person name="Chan C."/>
        </authorList>
    </citation>
    <scope>NUCLEOTIDE SEQUENCE</scope>
</reference>
<comment type="subcellular location">
    <subcellularLocation>
        <location evidence="1">Membrane</location>
        <topology evidence="1">Multi-pass membrane protein</topology>
    </subcellularLocation>
</comment>
<keyword evidence="12" id="KW-1185">Reference proteome</keyword>
<keyword evidence="7 9" id="KW-1133">Transmembrane helix</keyword>
<dbReference type="GO" id="GO:0016887">
    <property type="term" value="F:ATP hydrolysis activity"/>
    <property type="evidence" value="ECO:0007669"/>
    <property type="project" value="InterPro"/>
</dbReference>
<evidence type="ECO:0000259" key="10">
    <source>
        <dbReference type="PROSITE" id="PS50893"/>
    </source>
</evidence>
<keyword evidence="4 9" id="KW-0812">Transmembrane</keyword>
<evidence type="ECO:0000256" key="9">
    <source>
        <dbReference type="SAM" id="Phobius"/>
    </source>
</evidence>
<dbReference type="InterPro" id="IPR013780">
    <property type="entry name" value="Glyco_hydro_b"/>
</dbReference>
<evidence type="ECO:0000256" key="1">
    <source>
        <dbReference type="ARBA" id="ARBA00004141"/>
    </source>
</evidence>
<evidence type="ECO:0000256" key="3">
    <source>
        <dbReference type="ARBA" id="ARBA00005593"/>
    </source>
</evidence>
<proteinExistence type="inferred from homology"/>
<comment type="similarity">
    <text evidence="2">Belongs to the UPF0014 family.</text>
</comment>
<keyword evidence="8 9" id="KW-0472">Membrane</keyword>
<gene>
    <name evidence="11" type="ORF">PGLA1383_LOCUS30275</name>
</gene>
<sequence length="1001" mass="110098">YIWGLGYHWYGDARFETWPDRSEVCFEDRQHEDADATELRSRLGLENLRRVAELRPDKHILFTEGCQELSGRPLESVMGDWKLGERYGMNIIADLNNGCEGWIDWNLCLDHTGGPNHVGNLCVSPIICDTRNDKVQYESSYWYLGHFSRYLRPGACRAVCGTSRDVLEVTAWLNPDGSLCIVVMNQSEEDLDFWLKVHGSGAVSTEAPARSITTFVVDDVENACSLSADSENGQNLTCELSSQQERRRSASFLRSTVRKMDEEYDVIVCGTGLKECIMSGLFSVHGKKYIVQGSNVIFQAKKSSLISSWDHVDLIPKFIMASGDLVSSLDVKILLKTKVSKYLEPVPERVEVLRGKLRVPAGYQEAGLFSSAKFIHKAPTLPNPIRSVECDACGHKLRQHPDGTEPRFINFAQFIMNWEDENTKTHQEIDPRHHRLHRPRRCSVRQPNDEYLNKACGPTIAKCRQVSSDLPLDRIMLACAVILLEALAARVLELGNADQLLISGFRAFVQLSCLGCILAPIFATRHPALVLSYIFGFMIMVSAYEAAARPKVTYPGIFWKAALSMTVALLVNGLLLLAIVEPEPWYNAQYLIPMAGMLINSSLTGVALALNSMIDHLHTGREQVEVLLAFGATPWEAAWPGFVKAVQAALIPAINGMNVVGLVSIPGMMTGQILGGAPPMKAARYQIVITFLISGCTFLSVCIICAFTIQAFFDAKGRHDGSVIREQSRINVSKICDPSLWRRKLWRSPKSLAEPLTAESGAAGQEGLGSTTMELRCSTQSQSSAVVGSQSAAVEVLDLDAEGAVGESRRLHASLVLRQGEVVCIMGPSGAGKSTLLKWICDLKASGGRTAMRLQGASSESLSPQVWRRSVLYVQQTKAPLQGTPRMFIQAVERLKVNRGRDRLQLAPLMQAVGLDELLLDRPWGELSGGEAQRIMCAIALACRPACILLDEPTSALDDASKLLVEQLLSSGGHASCVIMVTHDSRQAARVGTSTWQIAEP</sequence>
<dbReference type="GO" id="GO:0005886">
    <property type="term" value="C:plasma membrane"/>
    <property type="evidence" value="ECO:0007669"/>
    <property type="project" value="TreeGrafter"/>
</dbReference>
<dbReference type="PRINTS" id="PR00891">
    <property type="entry name" value="RABGDIREP"/>
</dbReference>
<dbReference type="Gene3D" id="3.20.20.80">
    <property type="entry name" value="Glycosidases"/>
    <property type="match status" value="1"/>
</dbReference>
<dbReference type="Gene3D" id="3.40.50.300">
    <property type="entry name" value="P-loop containing nucleotide triphosphate hydrolases"/>
    <property type="match status" value="1"/>
</dbReference>
<dbReference type="PROSITE" id="PS50893">
    <property type="entry name" value="ABC_TRANSPORTER_2"/>
    <property type="match status" value="1"/>
</dbReference>
<dbReference type="InterPro" id="IPR018203">
    <property type="entry name" value="GDP_dissociation_inhibitor"/>
</dbReference>
<keyword evidence="6" id="KW-0067">ATP-binding</keyword>
<protein>
    <recommendedName>
        <fullName evidence="10">ABC transporter domain-containing protein</fullName>
    </recommendedName>
</protein>
<evidence type="ECO:0000256" key="4">
    <source>
        <dbReference type="ARBA" id="ARBA00022692"/>
    </source>
</evidence>
<dbReference type="InterPro" id="IPR017853">
    <property type="entry name" value="GH"/>
</dbReference>
<dbReference type="Pfam" id="PF00996">
    <property type="entry name" value="GDI"/>
    <property type="match status" value="2"/>
</dbReference>
<dbReference type="Pfam" id="PF00005">
    <property type="entry name" value="ABC_tran"/>
    <property type="match status" value="1"/>
</dbReference>
<feature type="domain" description="ABC transporter" evidence="10">
    <location>
        <begin position="794"/>
        <end position="1001"/>
    </location>
</feature>
<dbReference type="AlphaFoldDB" id="A0A813FGM4"/>
<dbReference type="SUPFAM" id="SSF51445">
    <property type="entry name" value="(Trans)glycosidases"/>
    <property type="match status" value="1"/>
</dbReference>
<dbReference type="Gene3D" id="3.50.50.60">
    <property type="entry name" value="FAD/NAD(P)-binding domain"/>
    <property type="match status" value="1"/>
</dbReference>